<sequence length="145" mass="16555">MVFENKNKAICVVPDYIPDAPQPQLTEVERFVNFLEVRDRETHHNLRSDLVEHIWPLDITDMGVPSLFPAAFYRPHTVVFPSVKEWYRSPTSTIKDGLSEEIREGRRKKEGERYNAGKKPGGLNMTDDGMRTPEGGAGMRMPVRG</sequence>
<evidence type="ECO:0000256" key="1">
    <source>
        <dbReference type="SAM" id="MobiDB-lite"/>
    </source>
</evidence>
<dbReference type="AlphaFoldDB" id="A0AA38TGG4"/>
<organism evidence="2 3">
    <name type="scientific">Centaurea solstitialis</name>
    <name type="common">yellow star-thistle</name>
    <dbReference type="NCBI Taxonomy" id="347529"/>
    <lineage>
        <taxon>Eukaryota</taxon>
        <taxon>Viridiplantae</taxon>
        <taxon>Streptophyta</taxon>
        <taxon>Embryophyta</taxon>
        <taxon>Tracheophyta</taxon>
        <taxon>Spermatophyta</taxon>
        <taxon>Magnoliopsida</taxon>
        <taxon>eudicotyledons</taxon>
        <taxon>Gunneridae</taxon>
        <taxon>Pentapetalae</taxon>
        <taxon>asterids</taxon>
        <taxon>campanulids</taxon>
        <taxon>Asterales</taxon>
        <taxon>Asteraceae</taxon>
        <taxon>Carduoideae</taxon>
        <taxon>Cardueae</taxon>
        <taxon>Centaureinae</taxon>
        <taxon>Centaurea</taxon>
    </lineage>
</organism>
<comment type="caution">
    <text evidence="2">The sequence shown here is derived from an EMBL/GenBank/DDBJ whole genome shotgun (WGS) entry which is preliminary data.</text>
</comment>
<feature type="compositionally biased region" description="Basic and acidic residues" evidence="1">
    <location>
        <begin position="97"/>
        <end position="115"/>
    </location>
</feature>
<evidence type="ECO:0000313" key="2">
    <source>
        <dbReference type="EMBL" id="KAJ9550977.1"/>
    </source>
</evidence>
<gene>
    <name evidence="2" type="ORF">OSB04_015022</name>
</gene>
<dbReference type="Proteomes" id="UP001172457">
    <property type="component" value="Chromosome 4"/>
</dbReference>
<proteinExistence type="predicted"/>
<accession>A0AA38TGG4</accession>
<dbReference type="EMBL" id="JARYMX010000004">
    <property type="protein sequence ID" value="KAJ9550977.1"/>
    <property type="molecule type" value="Genomic_DNA"/>
</dbReference>
<keyword evidence="3" id="KW-1185">Reference proteome</keyword>
<feature type="region of interest" description="Disordered" evidence="1">
    <location>
        <begin position="97"/>
        <end position="145"/>
    </location>
</feature>
<name>A0AA38TGG4_9ASTR</name>
<protein>
    <submittedName>
        <fullName evidence="2">Uncharacterized protein</fullName>
    </submittedName>
</protein>
<reference evidence="2" key="1">
    <citation type="submission" date="2023-03" db="EMBL/GenBank/DDBJ databases">
        <title>Chromosome-scale reference genome and RAD-based genetic map of yellow starthistle (Centaurea solstitialis) reveal putative structural variation and QTLs associated with invader traits.</title>
        <authorList>
            <person name="Reatini B."/>
            <person name="Cang F.A."/>
            <person name="Jiang Q."/>
            <person name="Mckibben M.T.W."/>
            <person name="Barker M.S."/>
            <person name="Rieseberg L.H."/>
            <person name="Dlugosch K.M."/>
        </authorList>
    </citation>
    <scope>NUCLEOTIDE SEQUENCE</scope>
    <source>
        <strain evidence="2">CAN-66</strain>
        <tissue evidence="2">Leaf</tissue>
    </source>
</reference>
<evidence type="ECO:0000313" key="3">
    <source>
        <dbReference type="Proteomes" id="UP001172457"/>
    </source>
</evidence>